<comment type="subcellular location">
    <subcellularLocation>
        <location evidence="2">Cytoplasmic vesicle</location>
        <location evidence="2">COPI-coated vesicle membrane</location>
        <topology evidence="2">Peripheral membrane protein</topology>
        <orientation evidence="2">Cytoplasmic side</orientation>
    </subcellularLocation>
    <subcellularLocation>
        <location evidence="1">Golgi apparatus membrane</location>
        <topology evidence="1">Peripheral membrane protein</topology>
        <orientation evidence="1">Cytoplasmic side</orientation>
    </subcellularLocation>
</comment>
<evidence type="ECO:0000256" key="10">
    <source>
        <dbReference type="ARBA" id="ARBA00023329"/>
    </source>
</evidence>
<evidence type="ECO:0000256" key="9">
    <source>
        <dbReference type="ARBA" id="ARBA00023136"/>
    </source>
</evidence>
<evidence type="ECO:0000256" key="6">
    <source>
        <dbReference type="ARBA" id="ARBA00022892"/>
    </source>
</evidence>
<keyword evidence="9" id="KW-0472">Membrane</keyword>
<keyword evidence="8" id="KW-0333">Golgi apparatus</keyword>
<dbReference type="GO" id="GO:0030126">
    <property type="term" value="C:COPI vesicle coat"/>
    <property type="evidence" value="ECO:0007669"/>
    <property type="project" value="TreeGrafter"/>
</dbReference>
<evidence type="ECO:0000256" key="2">
    <source>
        <dbReference type="ARBA" id="ARBA00004347"/>
    </source>
</evidence>
<evidence type="ECO:0000256" key="4">
    <source>
        <dbReference type="ARBA" id="ARBA00022448"/>
    </source>
</evidence>
<organism evidence="11 12">
    <name type="scientific">Tilletia horrida</name>
    <dbReference type="NCBI Taxonomy" id="155126"/>
    <lineage>
        <taxon>Eukaryota</taxon>
        <taxon>Fungi</taxon>
        <taxon>Dikarya</taxon>
        <taxon>Basidiomycota</taxon>
        <taxon>Ustilaginomycotina</taxon>
        <taxon>Exobasidiomycetes</taxon>
        <taxon>Tilletiales</taxon>
        <taxon>Tilletiaceae</taxon>
        <taxon>Tilletia</taxon>
    </lineage>
</organism>
<evidence type="ECO:0000313" key="11">
    <source>
        <dbReference type="EMBL" id="KAK0543853.1"/>
    </source>
</evidence>
<comment type="similarity">
    <text evidence="3">Belongs to the COPE family.</text>
</comment>
<keyword evidence="12" id="KW-1185">Reference proteome</keyword>
<keyword evidence="10" id="KW-0968">Cytoplasmic vesicle</keyword>
<protein>
    <submittedName>
        <fullName evidence="11">Uncharacterized protein</fullName>
    </submittedName>
</protein>
<dbReference type="Proteomes" id="UP001176517">
    <property type="component" value="Unassembled WGS sequence"/>
</dbReference>
<evidence type="ECO:0000256" key="3">
    <source>
        <dbReference type="ARBA" id="ARBA00008827"/>
    </source>
</evidence>
<evidence type="ECO:0000313" key="12">
    <source>
        <dbReference type="Proteomes" id="UP001176517"/>
    </source>
</evidence>
<keyword evidence="4" id="KW-0813">Transport</keyword>
<dbReference type="GO" id="GO:0006891">
    <property type="term" value="P:intra-Golgi vesicle-mediated transport"/>
    <property type="evidence" value="ECO:0007669"/>
    <property type="project" value="TreeGrafter"/>
</dbReference>
<keyword evidence="6" id="KW-0931">ER-Golgi transport</keyword>
<sequence length="139" mass="14600">MFKDGDALGALETLTPASAQQQIEAVALRVHILLANTKQLDPWSGNSLPIHLIDAWLGLSTGGRVAQQAYYVYDQLAQNSGMAGSKSLVSVLIGKADVLPIHAKYAEADKVLADAAFLDPSNPHVLSNRAALAGHLSSG</sequence>
<evidence type="ECO:0000256" key="1">
    <source>
        <dbReference type="ARBA" id="ARBA00004255"/>
    </source>
</evidence>
<name>A0AAN6JV70_9BASI</name>
<dbReference type="PANTHER" id="PTHR10805">
    <property type="entry name" value="COATOMER SUBUNIT EPSILON"/>
    <property type="match status" value="1"/>
</dbReference>
<dbReference type="Gene3D" id="1.25.40.10">
    <property type="entry name" value="Tetratricopeptide repeat domain"/>
    <property type="match status" value="1"/>
</dbReference>
<evidence type="ECO:0000256" key="5">
    <source>
        <dbReference type="ARBA" id="ARBA00022490"/>
    </source>
</evidence>
<dbReference type="GO" id="GO:0015031">
    <property type="term" value="P:protein transport"/>
    <property type="evidence" value="ECO:0007669"/>
    <property type="project" value="UniProtKB-KW"/>
</dbReference>
<gene>
    <name evidence="11" type="ORF">OC846_006266</name>
</gene>
<dbReference type="PANTHER" id="PTHR10805:SF0">
    <property type="entry name" value="COATOMER SUBUNIT EPSILON"/>
    <property type="match status" value="1"/>
</dbReference>
<dbReference type="GO" id="GO:0006888">
    <property type="term" value="P:endoplasmic reticulum to Golgi vesicle-mediated transport"/>
    <property type="evidence" value="ECO:0007669"/>
    <property type="project" value="TreeGrafter"/>
</dbReference>
<evidence type="ECO:0000256" key="7">
    <source>
        <dbReference type="ARBA" id="ARBA00022927"/>
    </source>
</evidence>
<dbReference type="GO" id="GO:0005198">
    <property type="term" value="F:structural molecule activity"/>
    <property type="evidence" value="ECO:0007669"/>
    <property type="project" value="InterPro"/>
</dbReference>
<reference evidence="11" key="1">
    <citation type="journal article" date="2023" name="PhytoFront">
        <title>Draft Genome Resources of Seven Strains of Tilletia horrida, Causal Agent of Kernel Smut of Rice.</title>
        <authorList>
            <person name="Khanal S."/>
            <person name="Antony Babu S."/>
            <person name="Zhou X.G."/>
        </authorList>
    </citation>
    <scope>NUCLEOTIDE SEQUENCE</scope>
    <source>
        <strain evidence="11">TX6</strain>
    </source>
</reference>
<proteinExistence type="inferred from homology"/>
<dbReference type="InterPro" id="IPR006822">
    <property type="entry name" value="Coatomer_esu"/>
</dbReference>
<keyword evidence="7" id="KW-0653">Protein transport</keyword>
<dbReference type="GO" id="GO:0000139">
    <property type="term" value="C:Golgi membrane"/>
    <property type="evidence" value="ECO:0007669"/>
    <property type="project" value="UniProtKB-SubCell"/>
</dbReference>
<dbReference type="Pfam" id="PF04733">
    <property type="entry name" value="Coatomer_E"/>
    <property type="match status" value="1"/>
</dbReference>
<dbReference type="GO" id="GO:0006890">
    <property type="term" value="P:retrograde vesicle-mediated transport, Golgi to endoplasmic reticulum"/>
    <property type="evidence" value="ECO:0007669"/>
    <property type="project" value="InterPro"/>
</dbReference>
<dbReference type="InterPro" id="IPR011990">
    <property type="entry name" value="TPR-like_helical_dom_sf"/>
</dbReference>
<dbReference type="EMBL" id="JAPDMZ010000321">
    <property type="protein sequence ID" value="KAK0543853.1"/>
    <property type="molecule type" value="Genomic_DNA"/>
</dbReference>
<accession>A0AAN6JV70</accession>
<keyword evidence="5" id="KW-0963">Cytoplasm</keyword>
<dbReference type="AlphaFoldDB" id="A0AAN6JV70"/>
<comment type="caution">
    <text evidence="11">The sequence shown here is derived from an EMBL/GenBank/DDBJ whole genome shotgun (WGS) entry which is preliminary data.</text>
</comment>
<evidence type="ECO:0000256" key="8">
    <source>
        <dbReference type="ARBA" id="ARBA00023034"/>
    </source>
</evidence>